<reference evidence="5" key="1">
    <citation type="submission" date="2021-12" db="EMBL/GenBank/DDBJ databases">
        <title>Discovery of the Pendulisporaceae a myxobacterial family with distinct sporulation behavior and unique specialized metabolism.</title>
        <authorList>
            <person name="Garcia R."/>
            <person name="Popoff A."/>
            <person name="Bader C.D."/>
            <person name="Loehr J."/>
            <person name="Walesch S."/>
            <person name="Walt C."/>
            <person name="Boldt J."/>
            <person name="Bunk B."/>
            <person name="Haeckl F.J.F.P.J."/>
            <person name="Gunesch A.P."/>
            <person name="Birkelbach J."/>
            <person name="Nuebel U."/>
            <person name="Pietschmann T."/>
            <person name="Bach T."/>
            <person name="Mueller R."/>
        </authorList>
    </citation>
    <scope>NUCLEOTIDE SEQUENCE</scope>
    <source>
        <strain evidence="5">MSr11367</strain>
    </source>
</reference>
<dbReference type="InterPro" id="IPR028082">
    <property type="entry name" value="Peripla_BP_I"/>
</dbReference>
<evidence type="ECO:0000256" key="1">
    <source>
        <dbReference type="ARBA" id="ARBA00010062"/>
    </source>
</evidence>
<protein>
    <submittedName>
        <fullName evidence="5">ABC transporter substrate-binding protein</fullName>
    </submittedName>
</protein>
<evidence type="ECO:0000313" key="5">
    <source>
        <dbReference type="EMBL" id="WXB09547.1"/>
    </source>
</evidence>
<keyword evidence="2 3" id="KW-0732">Signal</keyword>
<feature type="chain" id="PRO_5047432175" evidence="3">
    <location>
        <begin position="27"/>
        <end position="551"/>
    </location>
</feature>
<proteinExistence type="inferred from homology"/>
<dbReference type="InterPro" id="IPR028081">
    <property type="entry name" value="Leu-bd"/>
</dbReference>
<comment type="similarity">
    <text evidence="1">Belongs to the leucine-binding protein family.</text>
</comment>
<name>A0ABZ2LF30_9BACT</name>
<dbReference type="PANTHER" id="PTHR30483">
    <property type="entry name" value="LEUCINE-SPECIFIC-BINDING PROTEIN"/>
    <property type="match status" value="1"/>
</dbReference>
<dbReference type="PANTHER" id="PTHR30483:SF6">
    <property type="entry name" value="PERIPLASMIC BINDING PROTEIN OF ABC TRANSPORTER FOR NATURAL AMINO ACIDS"/>
    <property type="match status" value="1"/>
</dbReference>
<feature type="domain" description="Leucine-binding protein" evidence="4">
    <location>
        <begin position="79"/>
        <end position="333"/>
    </location>
</feature>
<dbReference type="Proteomes" id="UP001374803">
    <property type="component" value="Chromosome"/>
</dbReference>
<evidence type="ECO:0000313" key="6">
    <source>
        <dbReference type="Proteomes" id="UP001374803"/>
    </source>
</evidence>
<organism evidence="5 6">
    <name type="scientific">Pendulispora rubella</name>
    <dbReference type="NCBI Taxonomy" id="2741070"/>
    <lineage>
        <taxon>Bacteria</taxon>
        <taxon>Pseudomonadati</taxon>
        <taxon>Myxococcota</taxon>
        <taxon>Myxococcia</taxon>
        <taxon>Myxococcales</taxon>
        <taxon>Sorangiineae</taxon>
        <taxon>Pendulisporaceae</taxon>
        <taxon>Pendulispora</taxon>
    </lineage>
</organism>
<evidence type="ECO:0000256" key="2">
    <source>
        <dbReference type="ARBA" id="ARBA00022729"/>
    </source>
</evidence>
<dbReference type="SUPFAM" id="SSF53822">
    <property type="entry name" value="Periplasmic binding protein-like I"/>
    <property type="match status" value="1"/>
</dbReference>
<gene>
    <name evidence="5" type="ORF">LVJ94_20230</name>
</gene>
<accession>A0ABZ2LF30</accession>
<dbReference type="InterPro" id="IPR051010">
    <property type="entry name" value="BCAA_transport"/>
</dbReference>
<dbReference type="Pfam" id="PF13458">
    <property type="entry name" value="Peripla_BP_6"/>
    <property type="match status" value="1"/>
</dbReference>
<evidence type="ECO:0000259" key="4">
    <source>
        <dbReference type="Pfam" id="PF13458"/>
    </source>
</evidence>
<dbReference type="RefSeq" id="WP_394839219.1">
    <property type="nucleotide sequence ID" value="NZ_CP089929.1"/>
</dbReference>
<dbReference type="EMBL" id="CP089983">
    <property type="protein sequence ID" value="WXB09547.1"/>
    <property type="molecule type" value="Genomic_DNA"/>
</dbReference>
<dbReference type="Gene3D" id="3.40.50.2300">
    <property type="match status" value="2"/>
</dbReference>
<sequence length="551" mass="58975">MIRTPFLVGALALALGGFMASNTACTATLGKDVDQCTVNQDCTRFPGTNFCRKSDKTCQPLTSSDCPYIYGNYQDDNAVYLGAVISLTGPYGENGGYKPYEAAVRTAIDDFDKETKGLPQVAGSGGRTRPVVAIVCDDRSASENDNATVLRSARHLVERVNVAAIIGTPSTSTTVAMATDVTIPHGVFTISPSATGENITLLRDYGPGEGPAQGLLWRTAPSDTYQAQAIATYVQQKLIPGVRAKYNLSAQAKVRILTMLRGDSYGEGLNATFRNTAAFNAIKAEDYRDFNYGTSDSAPSASDIQQQIKDFAPHIILTFGLAESQAKIIPQTEDLWGNLPNTKGQPRPYYVATEGLVADLKDLMTRYSSVATRTLYASPSLGSVENSVFSNFRDNYFAFVDNNYLGEAASIKGRVNEFGLAGTYDSTYIIAYAVTSATSGNKPPTVTGRDIVAAMKNLVSGDPADLYRRKIGVALNTLGRGQSVDINGASGPLNFNLETGDVAADIPLACLKSHPDTDKGEGYSQDSGLVYRVESQSIQQNTTTPNCDYSL</sequence>
<keyword evidence="6" id="KW-1185">Reference proteome</keyword>
<feature type="signal peptide" evidence="3">
    <location>
        <begin position="1"/>
        <end position="26"/>
    </location>
</feature>
<evidence type="ECO:0000256" key="3">
    <source>
        <dbReference type="SAM" id="SignalP"/>
    </source>
</evidence>